<sequence>MKNILLILTLLASTTIFAQQEWGDVQKNKLTLKELAPVWPGCESGNASQRDNCFKQKLATHIAKNFKYPPASYKKNEQGRVVVEFFINEQGMVDIKNISGGTAALQAEAKRNISLIPKMKKPGMMGGKPRAIKYTVPITFKTGR</sequence>
<dbReference type="InterPro" id="IPR037682">
    <property type="entry name" value="TonB_C"/>
</dbReference>
<keyword evidence="8" id="KW-1133">Transmembrane helix</keyword>
<feature type="signal peptide" evidence="10">
    <location>
        <begin position="1"/>
        <end position="18"/>
    </location>
</feature>
<dbReference type="RefSeq" id="WP_164680240.1">
    <property type="nucleotide sequence ID" value="NZ_CP049057.1"/>
</dbReference>
<comment type="subcellular location">
    <subcellularLocation>
        <location evidence="1">Cell inner membrane</location>
        <topology evidence="1">Single-pass membrane protein</topology>
        <orientation evidence="1">Periplasmic side</orientation>
    </subcellularLocation>
</comment>
<name>A0A6G6GNV9_9FLAO</name>
<keyword evidence="10" id="KW-0732">Signal</keyword>
<reference evidence="12 13" key="1">
    <citation type="submission" date="2020-02" db="EMBL/GenBank/DDBJ databases">
        <title>Complete genome sequence of Flavobacteriaceae bacterium.</title>
        <authorList>
            <person name="Kim S.-J."/>
            <person name="Kim Y.-S."/>
            <person name="Kim K.-H."/>
        </authorList>
    </citation>
    <scope>NUCLEOTIDE SEQUENCE [LARGE SCALE GENOMIC DNA]</scope>
    <source>
        <strain evidence="12 13">RR4-40</strain>
    </source>
</reference>
<evidence type="ECO:0000256" key="1">
    <source>
        <dbReference type="ARBA" id="ARBA00004383"/>
    </source>
</evidence>
<keyword evidence="5" id="KW-0997">Cell inner membrane</keyword>
<evidence type="ECO:0000256" key="6">
    <source>
        <dbReference type="ARBA" id="ARBA00022692"/>
    </source>
</evidence>
<evidence type="ECO:0000256" key="7">
    <source>
        <dbReference type="ARBA" id="ARBA00022927"/>
    </source>
</evidence>
<dbReference type="AlphaFoldDB" id="A0A6G6GNV9"/>
<dbReference type="GO" id="GO:0015031">
    <property type="term" value="P:protein transport"/>
    <property type="evidence" value="ECO:0007669"/>
    <property type="project" value="UniProtKB-KW"/>
</dbReference>
<dbReference type="Gene3D" id="3.30.1150.10">
    <property type="match status" value="1"/>
</dbReference>
<keyword evidence="3" id="KW-0813">Transport</keyword>
<evidence type="ECO:0000256" key="8">
    <source>
        <dbReference type="ARBA" id="ARBA00022989"/>
    </source>
</evidence>
<keyword evidence="13" id="KW-1185">Reference proteome</keyword>
<dbReference type="PROSITE" id="PS52015">
    <property type="entry name" value="TONB_CTD"/>
    <property type="match status" value="1"/>
</dbReference>
<evidence type="ECO:0000256" key="10">
    <source>
        <dbReference type="SAM" id="SignalP"/>
    </source>
</evidence>
<dbReference type="Pfam" id="PF03544">
    <property type="entry name" value="TonB_C"/>
    <property type="match status" value="1"/>
</dbReference>
<feature type="domain" description="TonB C-terminal" evidence="11">
    <location>
        <begin position="53"/>
        <end position="144"/>
    </location>
</feature>
<dbReference type="GO" id="GO:0055085">
    <property type="term" value="P:transmembrane transport"/>
    <property type="evidence" value="ECO:0007669"/>
    <property type="project" value="InterPro"/>
</dbReference>
<dbReference type="Proteomes" id="UP000505306">
    <property type="component" value="Chromosome"/>
</dbReference>
<feature type="chain" id="PRO_5026318262" evidence="10">
    <location>
        <begin position="19"/>
        <end position="144"/>
    </location>
</feature>
<comment type="similarity">
    <text evidence="2">Belongs to the TonB family.</text>
</comment>
<keyword evidence="6" id="KW-0812">Transmembrane</keyword>
<evidence type="ECO:0000313" key="12">
    <source>
        <dbReference type="EMBL" id="QIE60228.1"/>
    </source>
</evidence>
<dbReference type="GO" id="GO:0098797">
    <property type="term" value="C:plasma membrane protein complex"/>
    <property type="evidence" value="ECO:0007669"/>
    <property type="project" value="TreeGrafter"/>
</dbReference>
<keyword evidence="9" id="KW-0472">Membrane</keyword>
<evidence type="ECO:0000256" key="9">
    <source>
        <dbReference type="ARBA" id="ARBA00023136"/>
    </source>
</evidence>
<dbReference type="SUPFAM" id="SSF74653">
    <property type="entry name" value="TolA/TonB C-terminal domain"/>
    <property type="match status" value="1"/>
</dbReference>
<dbReference type="PANTHER" id="PTHR33446">
    <property type="entry name" value="PROTEIN TONB-RELATED"/>
    <property type="match status" value="1"/>
</dbReference>
<keyword evidence="4" id="KW-1003">Cell membrane</keyword>
<dbReference type="GO" id="GO:0031992">
    <property type="term" value="F:energy transducer activity"/>
    <property type="evidence" value="ECO:0007669"/>
    <property type="project" value="TreeGrafter"/>
</dbReference>
<proteinExistence type="inferred from homology"/>
<dbReference type="InterPro" id="IPR051045">
    <property type="entry name" value="TonB-dependent_transducer"/>
</dbReference>
<accession>A0A6G6GNV9</accession>
<dbReference type="PANTHER" id="PTHR33446:SF2">
    <property type="entry name" value="PROTEIN TONB"/>
    <property type="match status" value="1"/>
</dbReference>
<evidence type="ECO:0000256" key="3">
    <source>
        <dbReference type="ARBA" id="ARBA00022448"/>
    </source>
</evidence>
<organism evidence="12 13">
    <name type="scientific">Rasiella rasia</name>
    <dbReference type="NCBI Taxonomy" id="2744027"/>
    <lineage>
        <taxon>Bacteria</taxon>
        <taxon>Pseudomonadati</taxon>
        <taxon>Bacteroidota</taxon>
        <taxon>Flavobacteriia</taxon>
        <taxon>Flavobacteriales</taxon>
        <taxon>Flavobacteriaceae</taxon>
        <taxon>Rasiella</taxon>
    </lineage>
</organism>
<evidence type="ECO:0000256" key="5">
    <source>
        <dbReference type="ARBA" id="ARBA00022519"/>
    </source>
</evidence>
<evidence type="ECO:0000259" key="11">
    <source>
        <dbReference type="PROSITE" id="PS52015"/>
    </source>
</evidence>
<evidence type="ECO:0000313" key="13">
    <source>
        <dbReference type="Proteomes" id="UP000505306"/>
    </source>
</evidence>
<protein>
    <submittedName>
        <fullName evidence="12">TonB family protein</fullName>
    </submittedName>
</protein>
<evidence type="ECO:0000256" key="2">
    <source>
        <dbReference type="ARBA" id="ARBA00006555"/>
    </source>
</evidence>
<dbReference type="InterPro" id="IPR006260">
    <property type="entry name" value="TonB/TolA_C"/>
</dbReference>
<dbReference type="NCBIfam" id="TIGR01352">
    <property type="entry name" value="tonB_Cterm"/>
    <property type="match status" value="1"/>
</dbReference>
<keyword evidence="7" id="KW-0653">Protein transport</keyword>
<evidence type="ECO:0000256" key="4">
    <source>
        <dbReference type="ARBA" id="ARBA00022475"/>
    </source>
</evidence>
<gene>
    <name evidence="12" type="ORF">G5B37_11850</name>
</gene>
<dbReference type="EMBL" id="CP049057">
    <property type="protein sequence ID" value="QIE60228.1"/>
    <property type="molecule type" value="Genomic_DNA"/>
</dbReference>
<dbReference type="KEGG" id="mgel:G5B37_11850"/>